<gene>
    <name evidence="2" type="ORF">DXG03_005479</name>
</gene>
<dbReference type="AlphaFoldDB" id="A0A9P7G5S6"/>
<dbReference type="Proteomes" id="UP000775547">
    <property type="component" value="Unassembled WGS sequence"/>
</dbReference>
<accession>A0A9P7G5S6</accession>
<organism evidence="2 3">
    <name type="scientific">Asterophora parasitica</name>
    <dbReference type="NCBI Taxonomy" id="117018"/>
    <lineage>
        <taxon>Eukaryota</taxon>
        <taxon>Fungi</taxon>
        <taxon>Dikarya</taxon>
        <taxon>Basidiomycota</taxon>
        <taxon>Agaricomycotina</taxon>
        <taxon>Agaricomycetes</taxon>
        <taxon>Agaricomycetidae</taxon>
        <taxon>Agaricales</taxon>
        <taxon>Tricholomatineae</taxon>
        <taxon>Lyophyllaceae</taxon>
        <taxon>Asterophora</taxon>
    </lineage>
</organism>
<comment type="caution">
    <text evidence="2">The sequence shown here is derived from an EMBL/GenBank/DDBJ whole genome shotgun (WGS) entry which is preliminary data.</text>
</comment>
<feature type="compositionally biased region" description="Low complexity" evidence="1">
    <location>
        <begin position="29"/>
        <end position="41"/>
    </location>
</feature>
<evidence type="ECO:0000256" key="1">
    <source>
        <dbReference type="SAM" id="MobiDB-lite"/>
    </source>
</evidence>
<dbReference type="EMBL" id="JABCKV010000335">
    <property type="protein sequence ID" value="KAG5641335.1"/>
    <property type="molecule type" value="Genomic_DNA"/>
</dbReference>
<keyword evidence="3" id="KW-1185">Reference proteome</keyword>
<sequence length="165" mass="17575">MTSKSAGRKSCHDPFPRVPPLSHGSTACAPTPSRPSTNPTSTPHPPPSPALSPTTPRTTPAPTTAFPPGLAQFPNGSLLSVRLTHTRFASVIEDPLGYRNTGTLGHILLTDCIPRLPTPTDPAVSQHRALPVASYHGWYKDLEDLPEPIREVGLALQAENLENVA</sequence>
<reference evidence="2" key="2">
    <citation type="submission" date="2021-10" db="EMBL/GenBank/DDBJ databases">
        <title>Phylogenomics reveals ancestral predisposition of the termite-cultivated fungus Termitomyces towards a domesticated lifestyle.</title>
        <authorList>
            <person name="Auxier B."/>
            <person name="Grum-Grzhimaylo A."/>
            <person name="Cardenas M.E."/>
            <person name="Lodge J.D."/>
            <person name="Laessoe T."/>
            <person name="Pedersen O."/>
            <person name="Smith M.E."/>
            <person name="Kuyper T.W."/>
            <person name="Franco-Molano E.A."/>
            <person name="Baroni T.J."/>
            <person name="Aanen D.K."/>
        </authorList>
    </citation>
    <scope>NUCLEOTIDE SEQUENCE</scope>
    <source>
        <strain evidence="2">AP01</strain>
        <tissue evidence="2">Mycelium</tissue>
    </source>
</reference>
<proteinExistence type="predicted"/>
<protein>
    <submittedName>
        <fullName evidence="2">Uncharacterized protein</fullName>
    </submittedName>
</protein>
<dbReference type="OrthoDB" id="2730545at2759"/>
<name>A0A9P7G5S6_9AGAR</name>
<feature type="region of interest" description="Disordered" evidence="1">
    <location>
        <begin position="1"/>
        <end position="71"/>
    </location>
</feature>
<evidence type="ECO:0000313" key="3">
    <source>
        <dbReference type="Proteomes" id="UP000775547"/>
    </source>
</evidence>
<feature type="compositionally biased region" description="Low complexity" evidence="1">
    <location>
        <begin position="51"/>
        <end position="68"/>
    </location>
</feature>
<evidence type="ECO:0000313" key="2">
    <source>
        <dbReference type="EMBL" id="KAG5641335.1"/>
    </source>
</evidence>
<reference evidence="2" key="1">
    <citation type="submission" date="2020-07" db="EMBL/GenBank/DDBJ databases">
        <authorList>
            <person name="Nieuwenhuis M."/>
            <person name="Van De Peppel L.J.J."/>
        </authorList>
    </citation>
    <scope>NUCLEOTIDE SEQUENCE</scope>
    <source>
        <strain evidence="2">AP01</strain>
        <tissue evidence="2">Mycelium</tissue>
    </source>
</reference>
<dbReference type="PROSITE" id="PS51257">
    <property type="entry name" value="PROKAR_LIPOPROTEIN"/>
    <property type="match status" value="1"/>
</dbReference>